<keyword evidence="7" id="KW-0539">Nucleus</keyword>
<feature type="domain" description="C2H2-type" evidence="11">
    <location>
        <begin position="398"/>
        <end position="425"/>
    </location>
</feature>
<keyword evidence="4 9" id="KW-0863">Zinc-finger</keyword>
<dbReference type="Gene3D" id="3.30.160.60">
    <property type="entry name" value="Classic Zinc Finger"/>
    <property type="match status" value="4"/>
</dbReference>
<dbReference type="PANTHER" id="PTHR23235">
    <property type="entry name" value="KRUEPPEL-LIKE TRANSCRIPTION FACTOR"/>
    <property type="match status" value="1"/>
</dbReference>
<evidence type="ECO:0000256" key="9">
    <source>
        <dbReference type="PROSITE-ProRule" id="PRU00042"/>
    </source>
</evidence>
<evidence type="ECO:0000256" key="1">
    <source>
        <dbReference type="ARBA" id="ARBA00004123"/>
    </source>
</evidence>
<evidence type="ECO:0000256" key="6">
    <source>
        <dbReference type="ARBA" id="ARBA00023125"/>
    </source>
</evidence>
<dbReference type="GO" id="GO:0005634">
    <property type="term" value="C:nucleus"/>
    <property type="evidence" value="ECO:0007669"/>
    <property type="project" value="UniProtKB-SubCell"/>
</dbReference>
<keyword evidence="5" id="KW-0862">Zinc</keyword>
<dbReference type="Pfam" id="PF00096">
    <property type="entry name" value="zf-C2H2"/>
    <property type="match status" value="4"/>
</dbReference>
<dbReference type="SUPFAM" id="SSF57667">
    <property type="entry name" value="beta-beta-alpha zinc fingers"/>
    <property type="match status" value="2"/>
</dbReference>
<feature type="compositionally biased region" description="Basic and acidic residues" evidence="10">
    <location>
        <begin position="307"/>
        <end position="318"/>
    </location>
</feature>
<feature type="region of interest" description="Disordered" evidence="10">
    <location>
        <begin position="283"/>
        <end position="330"/>
    </location>
</feature>
<evidence type="ECO:0000256" key="4">
    <source>
        <dbReference type="ARBA" id="ARBA00022771"/>
    </source>
</evidence>
<dbReference type="FunFam" id="3.30.160.60:FF:000260">
    <property type="entry name" value="Spalt-like transcription factor 1"/>
    <property type="match status" value="1"/>
</dbReference>
<dbReference type="SMART" id="SM00355">
    <property type="entry name" value="ZnF_C2H2"/>
    <property type="match status" value="5"/>
</dbReference>
<dbReference type="PROSITE" id="PS00028">
    <property type="entry name" value="ZINC_FINGER_C2H2_1"/>
    <property type="match status" value="3"/>
</dbReference>
<dbReference type="AlphaFoldDB" id="A0A0X3PXA7"/>
<gene>
    <name evidence="12" type="ORF">TR94078</name>
</gene>
<evidence type="ECO:0000256" key="10">
    <source>
        <dbReference type="SAM" id="MobiDB-lite"/>
    </source>
</evidence>
<comment type="subcellular location">
    <subcellularLocation>
        <location evidence="1">Nucleus</location>
    </subcellularLocation>
</comment>
<dbReference type="InterPro" id="IPR036236">
    <property type="entry name" value="Znf_C2H2_sf"/>
</dbReference>
<dbReference type="GO" id="GO:0008270">
    <property type="term" value="F:zinc ion binding"/>
    <property type="evidence" value="ECO:0007669"/>
    <property type="project" value="UniProtKB-KW"/>
</dbReference>
<dbReference type="PROSITE" id="PS50157">
    <property type="entry name" value="ZINC_FINGER_C2H2_2"/>
    <property type="match status" value="5"/>
</dbReference>
<keyword evidence="3" id="KW-0677">Repeat</keyword>
<evidence type="ECO:0000256" key="8">
    <source>
        <dbReference type="ARBA" id="ARBA00037948"/>
    </source>
</evidence>
<accession>A0A0X3PXA7</accession>
<sequence>MAFFSMQSPSLQQPWGGNWTRPLGEAITAATASSMPSIFQVLRSSFEAGNTQTAQQLPNVDDAIQKQLCATSLLQQALIVLSKKMDYLESGISFDRMMDPNPAAAVVAAATAPSLPGFGCTTINASSHGPTSLPPTAKAFNMTASGESQLPAPQFDCSPQWFPLSLTLADNGGIADFSPPASAALHPTAAAPFASLLPPNSSTVKTETPSKVSSCEKFSIPHLLGYSSPPPPPRSVEEVVPSVVATTVQRTLSGRLTGAHFFKCSLCARSYATRLGLLRHQEHCSRQNERRTKASGDCPLDMTYSPNRRDPEPDRGDTEASATTEGDLAGSASALPSRVADRQYTCHICSKVYFSMSALKMHIRTHTLPCKCTVCGKAFSRMWLLNGHLRTHTGEKPFACRVCQRAFADRSNLRAHMQTHSEEKKYRCGDCGKTFSRMGLLTKHRLAACGNHSPGDCTFDKTPSSDAGLALLATNSTNSSSAEENELLSSPPLGADPSRPTTDRPDPDAFTDFWTAPLSSVFEQTCTEVRK</sequence>
<feature type="compositionally biased region" description="Low complexity" evidence="10">
    <location>
        <begin position="476"/>
        <end position="500"/>
    </location>
</feature>
<feature type="domain" description="C2H2-type" evidence="11">
    <location>
        <begin position="426"/>
        <end position="453"/>
    </location>
</feature>
<dbReference type="FunFam" id="3.30.160.60:FF:000043">
    <property type="entry name" value="Scratch family zinc finger 2"/>
    <property type="match status" value="1"/>
</dbReference>
<evidence type="ECO:0000256" key="5">
    <source>
        <dbReference type="ARBA" id="ARBA00022833"/>
    </source>
</evidence>
<name>A0A0X3PXA7_SCHSO</name>
<reference evidence="12" key="1">
    <citation type="submission" date="2016-01" db="EMBL/GenBank/DDBJ databases">
        <title>Reference transcriptome for the parasite Schistocephalus solidus: insights into the molecular evolution of parasitism.</title>
        <authorList>
            <person name="Hebert F.O."/>
            <person name="Grambauer S."/>
            <person name="Barber I."/>
            <person name="Landry C.R."/>
            <person name="Aubin-Horth N."/>
        </authorList>
    </citation>
    <scope>NUCLEOTIDE SEQUENCE</scope>
</reference>
<evidence type="ECO:0000256" key="7">
    <source>
        <dbReference type="ARBA" id="ARBA00023242"/>
    </source>
</evidence>
<dbReference type="InterPro" id="IPR013087">
    <property type="entry name" value="Znf_C2H2_type"/>
</dbReference>
<evidence type="ECO:0000259" key="11">
    <source>
        <dbReference type="PROSITE" id="PS50157"/>
    </source>
</evidence>
<protein>
    <recommendedName>
        <fullName evidence="11">C2H2-type domain-containing protein</fullName>
    </recommendedName>
</protein>
<evidence type="ECO:0000256" key="3">
    <source>
        <dbReference type="ARBA" id="ARBA00022737"/>
    </source>
</evidence>
<feature type="domain" description="C2H2-type" evidence="11">
    <location>
        <begin position="262"/>
        <end position="291"/>
    </location>
</feature>
<comment type="similarity">
    <text evidence="8">Belongs to the snail C2H2-type zinc-finger protein family.</text>
</comment>
<feature type="region of interest" description="Disordered" evidence="10">
    <location>
        <begin position="476"/>
        <end position="511"/>
    </location>
</feature>
<keyword evidence="6" id="KW-0238">DNA-binding</keyword>
<feature type="compositionally biased region" description="Basic and acidic residues" evidence="10">
    <location>
        <begin position="283"/>
        <end position="294"/>
    </location>
</feature>
<organism evidence="12">
    <name type="scientific">Schistocephalus solidus</name>
    <name type="common">Tapeworm</name>
    <dbReference type="NCBI Taxonomy" id="70667"/>
    <lineage>
        <taxon>Eukaryota</taxon>
        <taxon>Metazoa</taxon>
        <taxon>Spiralia</taxon>
        <taxon>Lophotrochozoa</taxon>
        <taxon>Platyhelminthes</taxon>
        <taxon>Cestoda</taxon>
        <taxon>Eucestoda</taxon>
        <taxon>Diphyllobothriidea</taxon>
        <taxon>Diphyllobothriidae</taxon>
        <taxon>Schistocephalus</taxon>
    </lineage>
</organism>
<dbReference type="EMBL" id="GEEE01006750">
    <property type="protein sequence ID" value="JAP56475.1"/>
    <property type="molecule type" value="Transcribed_RNA"/>
</dbReference>
<evidence type="ECO:0000313" key="12">
    <source>
        <dbReference type="EMBL" id="JAP56475.1"/>
    </source>
</evidence>
<keyword evidence="2" id="KW-0479">Metal-binding</keyword>
<dbReference type="PANTHER" id="PTHR23235:SF176">
    <property type="entry name" value="C2H2-TYPE DOMAIN-CONTAINING PROTEIN"/>
    <property type="match status" value="1"/>
</dbReference>
<dbReference type="GO" id="GO:0003677">
    <property type="term" value="F:DNA binding"/>
    <property type="evidence" value="ECO:0007669"/>
    <property type="project" value="UniProtKB-KW"/>
</dbReference>
<evidence type="ECO:0000256" key="2">
    <source>
        <dbReference type="ARBA" id="ARBA00022723"/>
    </source>
</evidence>
<feature type="domain" description="C2H2-type" evidence="11">
    <location>
        <begin position="344"/>
        <end position="367"/>
    </location>
</feature>
<feature type="domain" description="C2H2-type" evidence="11">
    <location>
        <begin position="370"/>
        <end position="397"/>
    </location>
</feature>
<proteinExistence type="inferred from homology"/>